<proteinExistence type="predicted"/>
<dbReference type="InterPro" id="IPR000551">
    <property type="entry name" value="MerR-type_HTH_dom"/>
</dbReference>
<dbReference type="Pfam" id="PF13411">
    <property type="entry name" value="MerR_1"/>
    <property type="match status" value="1"/>
</dbReference>
<comment type="caution">
    <text evidence="1">The sequence shown here is derived from an EMBL/GenBank/DDBJ whole genome shotgun (WGS) entry which is preliminary data.</text>
</comment>
<organism evidence="1 2">
    <name type="scientific">Bacillus wiedmannii</name>
    <dbReference type="NCBI Taxonomy" id="1890302"/>
    <lineage>
        <taxon>Bacteria</taxon>
        <taxon>Bacillati</taxon>
        <taxon>Bacillota</taxon>
        <taxon>Bacilli</taxon>
        <taxon>Bacillales</taxon>
        <taxon>Bacillaceae</taxon>
        <taxon>Bacillus</taxon>
        <taxon>Bacillus cereus group</taxon>
    </lineage>
</organism>
<dbReference type="GO" id="GO:0006355">
    <property type="term" value="P:regulation of DNA-templated transcription"/>
    <property type="evidence" value="ECO:0007669"/>
    <property type="project" value="InterPro"/>
</dbReference>
<gene>
    <name evidence="1" type="ORF">CN684_25785</name>
</gene>
<accession>A0A2C4H7I4</accession>
<dbReference type="AlphaFoldDB" id="A0A2C4H7I4"/>
<dbReference type="GO" id="GO:0003677">
    <property type="term" value="F:DNA binding"/>
    <property type="evidence" value="ECO:0007669"/>
    <property type="project" value="InterPro"/>
</dbReference>
<dbReference type="CDD" id="cd00592">
    <property type="entry name" value="HTH_MerR-like"/>
    <property type="match status" value="1"/>
</dbReference>
<evidence type="ECO:0000313" key="1">
    <source>
        <dbReference type="EMBL" id="PEJ02823.1"/>
    </source>
</evidence>
<dbReference type="EMBL" id="NUEL01000052">
    <property type="protein sequence ID" value="PEJ02823.1"/>
    <property type="molecule type" value="Genomic_DNA"/>
</dbReference>
<evidence type="ECO:0000313" key="2">
    <source>
        <dbReference type="Proteomes" id="UP000220045"/>
    </source>
</evidence>
<name>A0A2C4H7I4_9BACI</name>
<reference evidence="1 2" key="1">
    <citation type="submission" date="2017-09" db="EMBL/GenBank/DDBJ databases">
        <title>Large-scale bioinformatics analysis of Bacillus genomes uncovers conserved roles of natural products in bacterial physiology.</title>
        <authorList>
            <consortium name="Agbiome Team Llc"/>
            <person name="Bleich R.M."/>
            <person name="Grubbs K.J."/>
            <person name="Santa Maria K.C."/>
            <person name="Allen S.E."/>
            <person name="Farag S."/>
            <person name="Shank E.A."/>
            <person name="Bowers A."/>
        </authorList>
    </citation>
    <scope>NUCLEOTIDE SEQUENCE [LARGE SCALE GENOMIC DNA]</scope>
    <source>
        <strain evidence="1 2">AFS004017</strain>
    </source>
</reference>
<dbReference type="InterPro" id="IPR009061">
    <property type="entry name" value="DNA-bd_dom_put_sf"/>
</dbReference>
<dbReference type="RefSeq" id="WP_081306186.1">
    <property type="nucleotide sequence ID" value="NZ_NUEL01000052.1"/>
</dbReference>
<sequence length="120" mass="14014">MTLFTTGEVYKVTGLTERSIRYYSNLDLLNAKRNDNGQLVLFKSDLEKIVQILAAKITGYKLKALIDRQPSLTFIKNDMTQMIADLENILLHLELTDSEEDLMKNIKLLQNYNTRYLRKR</sequence>
<protein>
    <submittedName>
        <fullName evidence="1">Uncharacterized protein</fullName>
    </submittedName>
</protein>
<dbReference type="PROSITE" id="PS50937">
    <property type="entry name" value="HTH_MERR_2"/>
    <property type="match status" value="1"/>
</dbReference>
<dbReference type="Gene3D" id="1.10.1660.10">
    <property type="match status" value="1"/>
</dbReference>
<dbReference type="SUPFAM" id="SSF46955">
    <property type="entry name" value="Putative DNA-binding domain"/>
    <property type="match status" value="1"/>
</dbReference>
<dbReference type="Proteomes" id="UP000220045">
    <property type="component" value="Unassembled WGS sequence"/>
</dbReference>